<dbReference type="PIRSF" id="PIRSF004923">
    <property type="entry name" value="RseC"/>
    <property type="match status" value="1"/>
</dbReference>
<dbReference type="InterPro" id="IPR007359">
    <property type="entry name" value="SigmaE_reg_RseC_MucC"/>
</dbReference>
<dbReference type="InterPro" id="IPR026268">
    <property type="entry name" value="RseC"/>
</dbReference>
<protein>
    <submittedName>
        <fullName evidence="2">Positive regulator of sigma(E) RseC/MucC</fullName>
    </submittedName>
</protein>
<proteinExistence type="predicted"/>
<keyword evidence="3" id="KW-1185">Reference proteome</keyword>
<dbReference type="PROSITE" id="PS51257">
    <property type="entry name" value="PROKAR_LIPOPROTEIN"/>
    <property type="match status" value="1"/>
</dbReference>
<dbReference type="STRING" id="472759.Nhal_0716"/>
<dbReference type="OrthoDB" id="9795854at2"/>
<dbReference type="eggNOG" id="COG3086">
    <property type="taxonomic scope" value="Bacteria"/>
</dbReference>
<evidence type="ECO:0000256" key="1">
    <source>
        <dbReference type="SAM" id="Phobius"/>
    </source>
</evidence>
<dbReference type="RefSeq" id="WP_013031790.1">
    <property type="nucleotide sequence ID" value="NC_013960.1"/>
</dbReference>
<dbReference type="HOGENOM" id="CLU_124911_0_2_6"/>
<dbReference type="PANTHER" id="PTHR35867:SF1">
    <property type="entry name" value="PROTEIN RSEC"/>
    <property type="match status" value="1"/>
</dbReference>
<feature type="transmembrane region" description="Helical" evidence="1">
    <location>
        <begin position="73"/>
        <end position="96"/>
    </location>
</feature>
<dbReference type="KEGG" id="nhl:Nhal_0716"/>
<reference evidence="3" key="1">
    <citation type="submission" date="2010-04" db="EMBL/GenBank/DDBJ databases">
        <title>Complete genome sequence of Nitrosococcus halophilus Nc4, a salt-adapted, aerobic obligate ammonia-oxidizing sulfur purple bacterium.</title>
        <authorList>
            <consortium name="US DOE Joint Genome Institute"/>
            <person name="Campbell M.A."/>
            <person name="Malfatti S.A."/>
            <person name="Chain P.S.G."/>
            <person name="Heidelberg J.F."/>
            <person name="Ward B.B."/>
            <person name="Klotz M.G."/>
        </authorList>
    </citation>
    <scope>NUCLEOTIDE SEQUENCE [LARGE SCALE GENOMIC DNA]</scope>
    <source>
        <strain evidence="3">Nc4</strain>
    </source>
</reference>
<evidence type="ECO:0000313" key="3">
    <source>
        <dbReference type="Proteomes" id="UP000001844"/>
    </source>
</evidence>
<gene>
    <name evidence="2" type="ordered locus">Nhal_0716</name>
</gene>
<evidence type="ECO:0000313" key="2">
    <source>
        <dbReference type="EMBL" id="ADE13896.1"/>
    </source>
</evidence>
<organism evidence="2 3">
    <name type="scientific">Nitrosococcus halophilus (strain Nc4)</name>
    <dbReference type="NCBI Taxonomy" id="472759"/>
    <lineage>
        <taxon>Bacteria</taxon>
        <taxon>Pseudomonadati</taxon>
        <taxon>Pseudomonadota</taxon>
        <taxon>Gammaproteobacteria</taxon>
        <taxon>Chromatiales</taxon>
        <taxon>Chromatiaceae</taxon>
        <taxon>Nitrosococcus</taxon>
    </lineage>
</organism>
<accession>D5BX15</accession>
<feature type="transmembrane region" description="Helical" evidence="1">
    <location>
        <begin position="108"/>
        <end position="128"/>
    </location>
</feature>
<name>D5BX15_NITHN</name>
<dbReference type="PANTHER" id="PTHR35867">
    <property type="entry name" value="PROTEIN RSEC"/>
    <property type="match status" value="1"/>
</dbReference>
<dbReference type="Proteomes" id="UP000001844">
    <property type="component" value="Chromosome"/>
</dbReference>
<dbReference type="AlphaFoldDB" id="D5BX15"/>
<dbReference type="Pfam" id="PF04246">
    <property type="entry name" value="RseC_MucC"/>
    <property type="match status" value="1"/>
</dbReference>
<sequence>MVEETARVIVKSETYAWVTAERRTSCHACTVSQGCGTGSIAKYLIGKSIAVKASNPVGAEVGDWVIVGIPERILYLGPFVLYVVPLLAMFLGAGFGETLAQHWGWGESLVVLSGLSGLAAGLLGVRYVQVERGFEPQILRTVSKGNR</sequence>
<dbReference type="EMBL" id="CP001798">
    <property type="protein sequence ID" value="ADE13896.1"/>
    <property type="molecule type" value="Genomic_DNA"/>
</dbReference>
<keyword evidence="1" id="KW-1133">Transmembrane helix</keyword>
<keyword evidence="1" id="KW-0812">Transmembrane</keyword>
<keyword evidence="1" id="KW-0472">Membrane</keyword>